<comment type="caution">
    <text evidence="1">The sequence shown here is derived from an EMBL/GenBank/DDBJ whole genome shotgun (WGS) entry which is preliminary data.</text>
</comment>
<sequence>MSSPLYLALYKSRSYPDDTDKFHWARAPLPKGESLNAKIQVYQIISRPNVPCQTSHTSTNLTKLGAFVTCVYIGHVRLTPEAIKLAVTKQPTEKGDTPLLPMHQAQGRGWSCAQWIIRTLQDEFVAKDLMVLTPSDSNDFYIRVCGLGQAMRRILDDDLDDESVTVGGITREIKSPNGVPSVDI</sequence>
<reference evidence="1" key="1">
    <citation type="journal article" date="2020" name="Nat. Commun.">
        <title>Large-scale genome sequencing of mycorrhizal fungi provides insights into the early evolution of symbiotic traits.</title>
        <authorList>
            <person name="Miyauchi S."/>
            <person name="Kiss E."/>
            <person name="Kuo A."/>
            <person name="Drula E."/>
            <person name="Kohler A."/>
            <person name="Sanchez-Garcia M."/>
            <person name="Morin E."/>
            <person name="Andreopoulos B."/>
            <person name="Barry K.W."/>
            <person name="Bonito G."/>
            <person name="Buee M."/>
            <person name="Carver A."/>
            <person name="Chen C."/>
            <person name="Cichocki N."/>
            <person name="Clum A."/>
            <person name="Culley D."/>
            <person name="Crous P.W."/>
            <person name="Fauchery L."/>
            <person name="Girlanda M."/>
            <person name="Hayes R.D."/>
            <person name="Keri Z."/>
            <person name="LaButti K."/>
            <person name="Lipzen A."/>
            <person name="Lombard V."/>
            <person name="Magnuson J."/>
            <person name="Maillard F."/>
            <person name="Murat C."/>
            <person name="Nolan M."/>
            <person name="Ohm R.A."/>
            <person name="Pangilinan J."/>
            <person name="Pereira M.F."/>
            <person name="Perotto S."/>
            <person name="Peter M."/>
            <person name="Pfister S."/>
            <person name="Riley R."/>
            <person name="Sitrit Y."/>
            <person name="Stielow J.B."/>
            <person name="Szollosi G."/>
            <person name="Zifcakova L."/>
            <person name="Stursova M."/>
            <person name="Spatafora J.W."/>
            <person name="Tedersoo L."/>
            <person name="Vaario L.M."/>
            <person name="Yamada A."/>
            <person name="Yan M."/>
            <person name="Wang P."/>
            <person name="Xu J."/>
            <person name="Bruns T."/>
            <person name="Baldrian P."/>
            <person name="Vilgalys R."/>
            <person name="Dunand C."/>
            <person name="Henrissat B."/>
            <person name="Grigoriev I.V."/>
            <person name="Hibbett D."/>
            <person name="Nagy L.G."/>
            <person name="Martin F.M."/>
        </authorList>
    </citation>
    <scope>NUCLEOTIDE SEQUENCE</scope>
    <source>
        <strain evidence="1">UP504</strain>
    </source>
</reference>
<protein>
    <submittedName>
        <fullName evidence="1">Uncharacterized protein</fullName>
    </submittedName>
</protein>
<gene>
    <name evidence="1" type="ORF">BS47DRAFT_1096010</name>
</gene>
<proteinExistence type="predicted"/>
<dbReference type="OrthoDB" id="2837160at2759"/>
<evidence type="ECO:0000313" key="1">
    <source>
        <dbReference type="EMBL" id="KAF9512175.1"/>
    </source>
</evidence>
<dbReference type="AlphaFoldDB" id="A0A9P6AVJ3"/>
<evidence type="ECO:0000313" key="2">
    <source>
        <dbReference type="Proteomes" id="UP000886523"/>
    </source>
</evidence>
<dbReference type="Proteomes" id="UP000886523">
    <property type="component" value="Unassembled WGS sequence"/>
</dbReference>
<name>A0A9P6AVJ3_9AGAM</name>
<accession>A0A9P6AVJ3</accession>
<keyword evidence="2" id="KW-1185">Reference proteome</keyword>
<dbReference type="EMBL" id="MU128990">
    <property type="protein sequence ID" value="KAF9512175.1"/>
    <property type="molecule type" value="Genomic_DNA"/>
</dbReference>
<organism evidence="1 2">
    <name type="scientific">Hydnum rufescens UP504</name>
    <dbReference type="NCBI Taxonomy" id="1448309"/>
    <lineage>
        <taxon>Eukaryota</taxon>
        <taxon>Fungi</taxon>
        <taxon>Dikarya</taxon>
        <taxon>Basidiomycota</taxon>
        <taxon>Agaricomycotina</taxon>
        <taxon>Agaricomycetes</taxon>
        <taxon>Cantharellales</taxon>
        <taxon>Hydnaceae</taxon>
        <taxon>Hydnum</taxon>
    </lineage>
</organism>